<dbReference type="CDD" id="cd01651">
    <property type="entry name" value="RT_G2_intron"/>
    <property type="match status" value="1"/>
</dbReference>
<name>A0A919TNU0_9ACTN</name>
<dbReference type="AlphaFoldDB" id="A0A919TNU0"/>
<dbReference type="Pfam" id="PF08388">
    <property type="entry name" value="GIIM"/>
    <property type="match status" value="1"/>
</dbReference>
<accession>A0A919TNU0</accession>
<dbReference type="Pfam" id="PF00078">
    <property type="entry name" value="RVT_1"/>
    <property type="match status" value="1"/>
</dbReference>
<proteinExistence type="predicted"/>
<dbReference type="InterPro" id="IPR051083">
    <property type="entry name" value="GrpII_Intron_Splice-Mob/Def"/>
</dbReference>
<dbReference type="InterPro" id="IPR013597">
    <property type="entry name" value="Mat_intron_G2"/>
</dbReference>
<dbReference type="PROSITE" id="PS50878">
    <property type="entry name" value="RT_POL"/>
    <property type="match status" value="1"/>
</dbReference>
<sequence>MHLSARGSELGVKRSENALVPLGYRHEVLHLSPWRARDSHTGTPQGGILSPLIFNIAMTGLDEDLHGPWQPDGSMSTSSRRFARRNKGQPTWRVIRYADDFVVLVHGSREDVEVLQDRVARVLEPLGLRLSPAKTRVVHMSDGFDFLGFHIQWRRKYGTRKWYVYTFIADRPVRSLKEKVRALTRRTTQRNPGFVLTRLNQVIRGWANYFRHAVGKHTMSTLARFVWQRVVRWLSQRHRWRWKDVRRHFTTPNGQWKPVTADGIELFNLAKVPITRYQYRGDKIPSLWAA</sequence>
<evidence type="ECO:0000313" key="3">
    <source>
        <dbReference type="Proteomes" id="UP000629619"/>
    </source>
</evidence>
<reference evidence="2" key="1">
    <citation type="submission" date="2021-01" db="EMBL/GenBank/DDBJ databases">
        <title>Whole genome shotgun sequence of Actinoplanes siamensis NBRC 109076.</title>
        <authorList>
            <person name="Komaki H."/>
            <person name="Tamura T."/>
        </authorList>
    </citation>
    <scope>NUCLEOTIDE SEQUENCE</scope>
    <source>
        <strain evidence="2">NBRC 109076</strain>
    </source>
</reference>
<evidence type="ECO:0000259" key="1">
    <source>
        <dbReference type="PROSITE" id="PS50878"/>
    </source>
</evidence>
<dbReference type="InterPro" id="IPR000477">
    <property type="entry name" value="RT_dom"/>
</dbReference>
<dbReference type="InterPro" id="IPR043502">
    <property type="entry name" value="DNA/RNA_pol_sf"/>
</dbReference>
<gene>
    <name evidence="2" type="ORF">Asi03nite_74440</name>
</gene>
<protein>
    <recommendedName>
        <fullName evidence="1">Reverse transcriptase domain-containing protein</fullName>
    </recommendedName>
</protein>
<dbReference type="EMBL" id="BOMW01000113">
    <property type="protein sequence ID" value="GIF09906.1"/>
    <property type="molecule type" value="Genomic_DNA"/>
</dbReference>
<dbReference type="PANTHER" id="PTHR34047">
    <property type="entry name" value="NUCLEAR INTRON MATURASE 1, MITOCHONDRIAL-RELATED"/>
    <property type="match status" value="1"/>
</dbReference>
<dbReference type="SUPFAM" id="SSF56672">
    <property type="entry name" value="DNA/RNA polymerases"/>
    <property type="match status" value="1"/>
</dbReference>
<feature type="domain" description="Reverse transcriptase" evidence="1">
    <location>
        <begin position="1"/>
        <end position="151"/>
    </location>
</feature>
<organism evidence="2 3">
    <name type="scientific">Actinoplanes siamensis</name>
    <dbReference type="NCBI Taxonomy" id="1223317"/>
    <lineage>
        <taxon>Bacteria</taxon>
        <taxon>Bacillati</taxon>
        <taxon>Actinomycetota</taxon>
        <taxon>Actinomycetes</taxon>
        <taxon>Micromonosporales</taxon>
        <taxon>Micromonosporaceae</taxon>
        <taxon>Actinoplanes</taxon>
    </lineage>
</organism>
<evidence type="ECO:0000313" key="2">
    <source>
        <dbReference type="EMBL" id="GIF09906.1"/>
    </source>
</evidence>
<keyword evidence="3" id="KW-1185">Reference proteome</keyword>
<dbReference type="Proteomes" id="UP000629619">
    <property type="component" value="Unassembled WGS sequence"/>
</dbReference>
<comment type="caution">
    <text evidence="2">The sequence shown here is derived from an EMBL/GenBank/DDBJ whole genome shotgun (WGS) entry which is preliminary data.</text>
</comment>
<dbReference type="PANTHER" id="PTHR34047:SF8">
    <property type="entry name" value="PROTEIN YKFC"/>
    <property type="match status" value="1"/>
</dbReference>